<comment type="caution">
    <text evidence="2">The sequence shown here is derived from an EMBL/GenBank/DDBJ whole genome shotgun (WGS) entry which is preliminary data.</text>
</comment>
<name>A0A9N9YQP2_9HYPO</name>
<protein>
    <submittedName>
        <fullName evidence="2">Uncharacterized protein</fullName>
    </submittedName>
</protein>
<feature type="region of interest" description="Disordered" evidence="1">
    <location>
        <begin position="207"/>
        <end position="318"/>
    </location>
</feature>
<sequence length="584" mass="64528">MSRNVKRKFRPAPPKASKRRDSDTSSSSFDLSDEGGYSAVEDISDSEDDDEEDVNAAEEENILTQVIPSPSPASTPRPTTENTYEDDSSDDNPIEGIDESGSVIFNEDADDNVSWHGIVSEKDSDLGQDTDIGSVSKIDRHVRFALPSDSDSDSTDTEDDYGGMYSDIFVAQTQLDPNFRREVELDPDDSSGSEGFWDYGQYFGDQRESEAEEIIRQLSDDEDEDATPLATPNVLPPVVGVQIDDFPFAETPTPFQDPSELDGYETDGDTTEEDIPEPPVRRRSRRPSLPASDVSDSEYDSPAKTERGQPRVGRFSLDKSDKKPIAVLNPLTRKMMIFTPHQRRQLDLSPEQFHGVPAFPIDASSPMLSNSANMMFSAMFSSNTFADFVNGQAIGPTEAFFPDITGADESEFSVDSQALNWEEEEDEDEAERGLNLNDFISFEESDSSDDEDKAKGNWDPSSTPARPTTASSEVDVLSHLNSDIVGAFRRNQVNQQLILSNQATQDSLAFSGPYNHTAIRGLRSDRFDTAGVPLTPVRRHKSKISDLTRSPLESFSAKRKASAEVPNAGHKKQRSISDVNNLHL</sequence>
<dbReference type="OrthoDB" id="5399183at2759"/>
<proteinExistence type="predicted"/>
<dbReference type="EMBL" id="CABFNQ020000762">
    <property type="protein sequence ID" value="CAH0039471.1"/>
    <property type="molecule type" value="Genomic_DNA"/>
</dbReference>
<evidence type="ECO:0000313" key="2">
    <source>
        <dbReference type="EMBL" id="CAH0039471.1"/>
    </source>
</evidence>
<evidence type="ECO:0000256" key="1">
    <source>
        <dbReference type="SAM" id="MobiDB-lite"/>
    </source>
</evidence>
<gene>
    <name evidence="2" type="ORF">CRHIZ90672A_00005666</name>
</gene>
<feature type="region of interest" description="Disordered" evidence="1">
    <location>
        <begin position="1"/>
        <end position="101"/>
    </location>
</feature>
<dbReference type="AlphaFoldDB" id="A0A9N9YQP2"/>
<feature type="compositionally biased region" description="Acidic residues" evidence="1">
    <location>
        <begin position="259"/>
        <end position="276"/>
    </location>
</feature>
<feature type="region of interest" description="Disordered" evidence="1">
    <location>
        <begin position="444"/>
        <end position="473"/>
    </location>
</feature>
<feature type="region of interest" description="Disordered" evidence="1">
    <location>
        <begin position="540"/>
        <end position="584"/>
    </location>
</feature>
<feature type="compositionally biased region" description="Basic and acidic residues" evidence="1">
    <location>
        <begin position="207"/>
        <end position="219"/>
    </location>
</feature>
<feature type="compositionally biased region" description="Basic residues" evidence="1">
    <location>
        <begin position="1"/>
        <end position="10"/>
    </location>
</feature>
<accession>A0A9N9YQP2</accession>
<evidence type="ECO:0000313" key="3">
    <source>
        <dbReference type="Proteomes" id="UP000696573"/>
    </source>
</evidence>
<feature type="compositionally biased region" description="Low complexity" evidence="1">
    <location>
        <begin position="460"/>
        <end position="472"/>
    </location>
</feature>
<feature type="compositionally biased region" description="Acidic residues" evidence="1">
    <location>
        <begin position="42"/>
        <end position="61"/>
    </location>
</feature>
<organism evidence="2 3">
    <name type="scientific">Clonostachys rhizophaga</name>
    <dbReference type="NCBI Taxonomy" id="160324"/>
    <lineage>
        <taxon>Eukaryota</taxon>
        <taxon>Fungi</taxon>
        <taxon>Dikarya</taxon>
        <taxon>Ascomycota</taxon>
        <taxon>Pezizomycotina</taxon>
        <taxon>Sordariomycetes</taxon>
        <taxon>Hypocreomycetidae</taxon>
        <taxon>Hypocreales</taxon>
        <taxon>Bionectriaceae</taxon>
        <taxon>Clonostachys</taxon>
    </lineage>
</organism>
<feature type="compositionally biased region" description="Acidic residues" evidence="1">
    <location>
        <begin position="83"/>
        <end position="98"/>
    </location>
</feature>
<dbReference type="Proteomes" id="UP000696573">
    <property type="component" value="Unassembled WGS sequence"/>
</dbReference>
<reference evidence="2" key="1">
    <citation type="submission" date="2021-10" db="EMBL/GenBank/DDBJ databases">
        <authorList>
            <person name="Piombo E."/>
        </authorList>
    </citation>
    <scope>NUCLEOTIDE SEQUENCE</scope>
</reference>
<keyword evidence="3" id="KW-1185">Reference proteome</keyword>